<comment type="function">
    <text evidence="12">DNA-dependent RNA polymerase catalyzes the transcription of DNA into RNA using the four ribonucleoside triphosphates as substrates.</text>
</comment>
<keyword evidence="21" id="KW-1185">Reference proteome</keyword>
<evidence type="ECO:0000259" key="18">
    <source>
        <dbReference type="Pfam" id="PF04565"/>
    </source>
</evidence>
<organism evidence="20 21">
    <name type="scientific">Triparma strigata</name>
    <dbReference type="NCBI Taxonomy" id="1606541"/>
    <lineage>
        <taxon>Eukaryota</taxon>
        <taxon>Sar</taxon>
        <taxon>Stramenopiles</taxon>
        <taxon>Ochrophyta</taxon>
        <taxon>Bolidophyceae</taxon>
        <taxon>Parmales</taxon>
        <taxon>Triparmaceae</taxon>
        <taxon>Triparma</taxon>
    </lineage>
</organism>
<dbReference type="EMBL" id="BRXY01000347">
    <property type="protein sequence ID" value="GMH88758.1"/>
    <property type="molecule type" value="Genomic_DNA"/>
</dbReference>
<dbReference type="InterPro" id="IPR007644">
    <property type="entry name" value="RNA_pol_bsu_protrusion"/>
</dbReference>
<dbReference type="FunFam" id="3.90.1110.10:FF:000007">
    <property type="entry name" value="DNA-directed RNA polymerase subunit beta"/>
    <property type="match status" value="1"/>
</dbReference>
<dbReference type="PANTHER" id="PTHR20856">
    <property type="entry name" value="DNA-DIRECTED RNA POLYMERASE I SUBUNIT 2"/>
    <property type="match status" value="1"/>
</dbReference>
<evidence type="ECO:0000256" key="6">
    <source>
        <dbReference type="ARBA" id="ARBA00022723"/>
    </source>
</evidence>
<dbReference type="InterPro" id="IPR037033">
    <property type="entry name" value="DNA-dir_RNAP_su2_hyb_sf"/>
</dbReference>
<evidence type="ECO:0000259" key="16">
    <source>
        <dbReference type="Pfam" id="PF04561"/>
    </source>
</evidence>
<keyword evidence="3 12" id="KW-0240">DNA-directed RNA polymerase</keyword>
<feature type="compositionally biased region" description="Acidic residues" evidence="13">
    <location>
        <begin position="834"/>
        <end position="845"/>
    </location>
</feature>
<dbReference type="GO" id="GO:0032549">
    <property type="term" value="F:ribonucleoside binding"/>
    <property type="evidence" value="ECO:0007669"/>
    <property type="project" value="InterPro"/>
</dbReference>
<dbReference type="InterPro" id="IPR007641">
    <property type="entry name" value="RNA_pol_Rpb2_7"/>
</dbReference>
<comment type="subcellular location">
    <subcellularLocation>
        <location evidence="1">Nucleus</location>
    </subcellularLocation>
</comment>
<comment type="caution">
    <text evidence="20">The sequence shown here is derived from an EMBL/GenBank/DDBJ whole genome shotgun (WGS) entry which is preliminary data.</text>
</comment>
<dbReference type="Pfam" id="PF04561">
    <property type="entry name" value="RNA_pol_Rpb2_2"/>
    <property type="match status" value="1"/>
</dbReference>
<dbReference type="InterPro" id="IPR007642">
    <property type="entry name" value="RNA_pol_Rpb2_2"/>
</dbReference>
<feature type="domain" description="DNA-directed RNA polymerase subunit 2 hybrid-binding" evidence="14">
    <location>
        <begin position="683"/>
        <end position="1084"/>
    </location>
</feature>
<name>A0A9W7ERC5_9STRA</name>
<evidence type="ECO:0000256" key="12">
    <source>
        <dbReference type="RuleBase" id="RU363031"/>
    </source>
</evidence>
<dbReference type="FunFam" id="2.40.270.10:FF:000011">
    <property type="entry name" value="DNA-directed RNA polymerase subunit beta"/>
    <property type="match status" value="1"/>
</dbReference>
<dbReference type="Proteomes" id="UP001165085">
    <property type="component" value="Unassembled WGS sequence"/>
</dbReference>
<feature type="domain" description="RNA polymerase Rpb2" evidence="15">
    <location>
        <begin position="1086"/>
        <end position="1193"/>
    </location>
</feature>
<feature type="domain" description="RNA polymerase Rpb2" evidence="18">
    <location>
        <begin position="463"/>
        <end position="526"/>
    </location>
</feature>
<dbReference type="GO" id="GO:0006351">
    <property type="term" value="P:DNA-templated transcription"/>
    <property type="evidence" value="ECO:0007669"/>
    <property type="project" value="InterPro"/>
</dbReference>
<dbReference type="GO" id="GO:0003899">
    <property type="term" value="F:DNA-directed RNA polymerase activity"/>
    <property type="evidence" value="ECO:0007669"/>
    <property type="project" value="UniProtKB-EC"/>
</dbReference>
<dbReference type="Gene3D" id="2.40.50.150">
    <property type="match status" value="1"/>
</dbReference>
<evidence type="ECO:0000256" key="8">
    <source>
        <dbReference type="ARBA" id="ARBA00022833"/>
    </source>
</evidence>
<dbReference type="InterPro" id="IPR007120">
    <property type="entry name" value="DNA-dir_RNAP_su2_dom"/>
</dbReference>
<dbReference type="Gene3D" id="2.40.270.10">
    <property type="entry name" value="DNA-directed RNA polymerase, subunit 2, domain 6"/>
    <property type="match status" value="1"/>
</dbReference>
<evidence type="ECO:0000259" key="14">
    <source>
        <dbReference type="Pfam" id="PF00562"/>
    </source>
</evidence>
<evidence type="ECO:0000313" key="20">
    <source>
        <dbReference type="EMBL" id="GMH88758.1"/>
    </source>
</evidence>
<dbReference type="Gene3D" id="3.90.1800.10">
    <property type="entry name" value="RNA polymerase alpha subunit dimerisation domain"/>
    <property type="match status" value="1"/>
</dbReference>
<dbReference type="GO" id="GO:0000428">
    <property type="term" value="C:DNA-directed RNA polymerase complex"/>
    <property type="evidence" value="ECO:0007669"/>
    <property type="project" value="UniProtKB-KW"/>
</dbReference>
<dbReference type="SUPFAM" id="SSF64484">
    <property type="entry name" value="beta and beta-prime subunits of DNA dependent RNA-polymerase"/>
    <property type="match status" value="1"/>
</dbReference>
<gene>
    <name evidence="20" type="ORF">TrST_g6199</name>
</gene>
<evidence type="ECO:0000259" key="19">
    <source>
        <dbReference type="Pfam" id="PF06883"/>
    </source>
</evidence>
<dbReference type="PROSITE" id="PS01166">
    <property type="entry name" value="RNA_POL_BETA"/>
    <property type="match status" value="1"/>
</dbReference>
<accession>A0A9W7ERC5</accession>
<evidence type="ECO:0000256" key="13">
    <source>
        <dbReference type="SAM" id="MobiDB-lite"/>
    </source>
</evidence>
<dbReference type="InterPro" id="IPR015712">
    <property type="entry name" value="DNA-dir_RNA_pol_su2"/>
</dbReference>
<sequence length="1196" mass="132994">MSAPSHSHNGLSSPSTLESFRTLLAPHVKGYDYFATEGVGNAFRDIQRQDVQIQTRDMSLKPDPNNPPPTVRFWFSNPKLTPPSCRQSNKTVPFLPKHARELGEMYDAPFTADFHFEIDGKTQTLRRNLGKMPVMVGSVLCHTHKKTPSQLVKMGEEDKEFGGCFIVNGIERCVRLLQVPRRNVFQAIKRPTYKSRGPSYSEYGVAIRSANHTEDCSSVSNTLHYLNSGGCTLRFSVRKQEFLIPSLILLRALRPSTDMEVYSRIVLGDEENTFLTDRVNLLLHDAKQFGLHTTEECKAYIGARFRSVLGRSDIHTDVDVGQEVLDRFVMIHCSKNSDKAECILLALRKLYSFVQGECAADNADSMQNQELLLPGHLICAFVKEKVEEALASIVLGVRKEIRVDYGKVLSEFQTPKFWTRICDRYGGGASGNIGKKVAHFLSTGNIISSTGLDLMQVSGYTIVAERLNFLRYISHYRSVHRGQFFTTMKTTTVRKLLPDSWGFLCPVHTPDGGPCGLLNHLATKCETQTQPMSEEKTAKLPSLLVELGVTPSSPITPNASYDVLPHNYLTVCLDGKVVGGASIVDCKRIAGTLRLMKVNEAIDSSIEVALFPPMEGGSGPYPGLYIFTGPCRFIRPVLHRASGKIEKIGPMEQPNMEIACLPDDVRPETTHQELDPTNMLSLIASMTPFSDYNQSPRNMYQCQMGKQTMGTPAHALPHRTDNKMYKIQNPQAPVVQTQRHGEYRMDDYPNGTNAVVAVLSYTGFDMEDAMILNKSAYERGFGHASVYKTKIVDLKDEAERMGGKDSRLKFSNKKLPNPEADLAKERRRKRNQDNEDYFEEEESDVIDPSLGDDGLPSVGQWVSEGDALYSYVDELTGKEKVGKHKEMEKACVQHVRLLGGEGGFTTGGKAKGGGLERLSVTLRIPRNPVIGDKFSSRHGQKGVMSILWPQIDMPFSESGMSPDVIINPHAFPSRMTIGMLIESMAGKAGALHGRFQDATPFQFHETGNKLAVDHFGEQLQAAGYNYYGSEALYSGVTGKVMHADLYIGVVYYQRLRHMVSDKSQVRATGAVNQLTRQPIKGRKKGGGIRLGEMERDALLSHGTAYLLHDRLMMCSDRHVSHCCGRCGGVLTPQTRRNEILSAGTSANDMKLSMMCTDPGCKDKVEQVEPVSMPYVFKYLSYELAGMGIKMKCELSQ</sequence>
<evidence type="ECO:0000313" key="21">
    <source>
        <dbReference type="Proteomes" id="UP001165085"/>
    </source>
</evidence>
<evidence type="ECO:0000259" key="17">
    <source>
        <dbReference type="Pfam" id="PF04563"/>
    </source>
</evidence>
<comment type="similarity">
    <text evidence="2 11">Belongs to the RNA polymerase beta chain family.</text>
</comment>
<keyword evidence="5 12" id="KW-0548">Nucleotidyltransferase</keyword>
<dbReference type="Pfam" id="PF04565">
    <property type="entry name" value="RNA_pol_Rpb2_3"/>
    <property type="match status" value="1"/>
</dbReference>
<dbReference type="GO" id="GO:0008270">
    <property type="term" value="F:zinc ion binding"/>
    <property type="evidence" value="ECO:0007669"/>
    <property type="project" value="UniProtKB-KW"/>
</dbReference>
<dbReference type="EC" id="2.7.7.6" evidence="12"/>
<evidence type="ECO:0000256" key="1">
    <source>
        <dbReference type="ARBA" id="ARBA00004123"/>
    </source>
</evidence>
<keyword evidence="8" id="KW-0862">Zinc</keyword>
<dbReference type="Pfam" id="PF04560">
    <property type="entry name" value="RNA_pol_Rpb2_7"/>
    <property type="match status" value="1"/>
</dbReference>
<dbReference type="InterPro" id="IPR009674">
    <property type="entry name" value="Rpa2_dom_4"/>
</dbReference>
<evidence type="ECO:0000259" key="15">
    <source>
        <dbReference type="Pfam" id="PF04560"/>
    </source>
</evidence>
<evidence type="ECO:0000256" key="4">
    <source>
        <dbReference type="ARBA" id="ARBA00022679"/>
    </source>
</evidence>
<evidence type="ECO:0000256" key="9">
    <source>
        <dbReference type="ARBA" id="ARBA00023163"/>
    </source>
</evidence>
<dbReference type="InterPro" id="IPR007645">
    <property type="entry name" value="RNA_pol_Rpb2_3"/>
</dbReference>
<keyword evidence="10" id="KW-0539">Nucleus</keyword>
<evidence type="ECO:0000256" key="2">
    <source>
        <dbReference type="ARBA" id="ARBA00006835"/>
    </source>
</evidence>
<protein>
    <recommendedName>
        <fullName evidence="12">DNA-directed RNA polymerase subunit beta</fullName>
        <ecNumber evidence="12">2.7.7.6</ecNumber>
    </recommendedName>
</protein>
<dbReference type="Pfam" id="PF00562">
    <property type="entry name" value="RNA_pol_Rpb2_6"/>
    <property type="match status" value="1"/>
</dbReference>
<evidence type="ECO:0000256" key="7">
    <source>
        <dbReference type="ARBA" id="ARBA00022771"/>
    </source>
</evidence>
<evidence type="ECO:0000256" key="11">
    <source>
        <dbReference type="RuleBase" id="RU000434"/>
    </source>
</evidence>
<evidence type="ECO:0000256" key="3">
    <source>
        <dbReference type="ARBA" id="ARBA00022478"/>
    </source>
</evidence>
<dbReference type="OrthoDB" id="10248617at2759"/>
<feature type="domain" description="DNA-directed RNA polymerase I subunit RPA2" evidence="19">
    <location>
        <begin position="578"/>
        <end position="635"/>
    </location>
</feature>
<dbReference type="GO" id="GO:0005634">
    <property type="term" value="C:nucleus"/>
    <property type="evidence" value="ECO:0007669"/>
    <property type="project" value="UniProtKB-SubCell"/>
</dbReference>
<keyword evidence="9 12" id="KW-0804">Transcription</keyword>
<dbReference type="Pfam" id="PF06883">
    <property type="entry name" value="RNA_pol_Rpa2_4"/>
    <property type="match status" value="1"/>
</dbReference>
<keyword evidence="7" id="KW-0863">Zinc-finger</keyword>
<dbReference type="Pfam" id="PF04563">
    <property type="entry name" value="RNA_pol_Rpb2_1"/>
    <property type="match status" value="1"/>
</dbReference>
<dbReference type="AlphaFoldDB" id="A0A9W7ERC5"/>
<feature type="region of interest" description="Disordered" evidence="13">
    <location>
        <begin position="802"/>
        <end position="850"/>
    </location>
</feature>
<evidence type="ECO:0000256" key="5">
    <source>
        <dbReference type="ARBA" id="ARBA00022695"/>
    </source>
</evidence>
<keyword evidence="4 12" id="KW-0808">Transferase</keyword>
<dbReference type="GO" id="GO:0003677">
    <property type="term" value="F:DNA binding"/>
    <property type="evidence" value="ECO:0007669"/>
    <property type="project" value="InterPro"/>
</dbReference>
<dbReference type="InterPro" id="IPR037034">
    <property type="entry name" value="RNA_pol_Rpb2_2_sf"/>
</dbReference>
<keyword evidence="6" id="KW-0479">Metal-binding</keyword>
<dbReference type="Gene3D" id="3.90.1100.10">
    <property type="match status" value="2"/>
</dbReference>
<reference evidence="21" key="1">
    <citation type="journal article" date="2023" name="Commun. Biol.">
        <title>Genome analysis of Parmales, the sister group of diatoms, reveals the evolutionary specialization of diatoms from phago-mixotrophs to photoautotrophs.</title>
        <authorList>
            <person name="Ban H."/>
            <person name="Sato S."/>
            <person name="Yoshikawa S."/>
            <person name="Yamada K."/>
            <person name="Nakamura Y."/>
            <person name="Ichinomiya M."/>
            <person name="Sato N."/>
            <person name="Blanc-Mathieu R."/>
            <person name="Endo H."/>
            <person name="Kuwata A."/>
            <person name="Ogata H."/>
        </authorList>
    </citation>
    <scope>NUCLEOTIDE SEQUENCE [LARGE SCALE GENOMIC DNA]</scope>
    <source>
        <strain evidence="21">NIES 3701</strain>
    </source>
</reference>
<dbReference type="InterPro" id="IPR007121">
    <property type="entry name" value="RNA_pol_bsu_CS"/>
</dbReference>
<dbReference type="Gene3D" id="3.90.1110.10">
    <property type="entry name" value="RNA polymerase Rpb2, domain 2"/>
    <property type="match status" value="1"/>
</dbReference>
<feature type="domain" description="RNA polymerase beta subunit protrusion" evidence="17">
    <location>
        <begin position="23"/>
        <end position="401"/>
    </location>
</feature>
<comment type="catalytic activity">
    <reaction evidence="12">
        <text>RNA(n) + a ribonucleoside 5'-triphosphate = RNA(n+1) + diphosphate</text>
        <dbReference type="Rhea" id="RHEA:21248"/>
        <dbReference type="Rhea" id="RHEA-COMP:14527"/>
        <dbReference type="Rhea" id="RHEA-COMP:17342"/>
        <dbReference type="ChEBI" id="CHEBI:33019"/>
        <dbReference type="ChEBI" id="CHEBI:61557"/>
        <dbReference type="ChEBI" id="CHEBI:140395"/>
        <dbReference type="EC" id="2.7.7.6"/>
    </reaction>
</comment>
<proteinExistence type="inferred from homology"/>
<dbReference type="CDD" id="cd00653">
    <property type="entry name" value="RNA_pol_B_RPB2"/>
    <property type="match status" value="1"/>
</dbReference>
<dbReference type="InterPro" id="IPR014724">
    <property type="entry name" value="RNA_pol_RPB2_OB-fold"/>
</dbReference>
<dbReference type="FunFam" id="2.40.270.10:FF:000006">
    <property type="entry name" value="DNA-directed RNA polymerase subunit beta"/>
    <property type="match status" value="1"/>
</dbReference>
<feature type="domain" description="RNA polymerase Rpb2" evidence="16">
    <location>
        <begin position="209"/>
        <end position="371"/>
    </location>
</feature>
<evidence type="ECO:0000256" key="10">
    <source>
        <dbReference type="ARBA" id="ARBA00023242"/>
    </source>
</evidence>